<name>A0A5Q2VJX3_SERPR</name>
<gene>
    <name evidence="2" type="ORF">GHV41_26270</name>
</gene>
<protein>
    <submittedName>
        <fullName evidence="2">Uncharacterized protein</fullName>
    </submittedName>
</protein>
<organism evidence="2 3">
    <name type="scientific">Serratia proteamaculans</name>
    <dbReference type="NCBI Taxonomy" id="28151"/>
    <lineage>
        <taxon>Bacteria</taxon>
        <taxon>Pseudomonadati</taxon>
        <taxon>Pseudomonadota</taxon>
        <taxon>Gammaproteobacteria</taxon>
        <taxon>Enterobacterales</taxon>
        <taxon>Yersiniaceae</taxon>
        <taxon>Serratia</taxon>
    </lineage>
</organism>
<sequence>MGMKIDKKLNFVSTITRDDGTLVYLHVVPFPYEVVQENCVMLGNMFHNFFTSVGATGAPRVAAMMLRNILKARQDTGGVPAGAPTLVDDIQRLTTVIFNDNGVWRPVPLETAFKQAVISPDEYREVEGEVVFFMVASAIQKANLIAGTVGKALDMYSGQLVSLSATAFRDSLPTSKTDTDTQTPPAPQELSYIPS</sequence>
<accession>A0A5Q2VJX3</accession>
<dbReference type="Proteomes" id="UP000381260">
    <property type="component" value="Chromosome"/>
</dbReference>
<feature type="region of interest" description="Disordered" evidence="1">
    <location>
        <begin position="172"/>
        <end position="195"/>
    </location>
</feature>
<dbReference type="RefSeq" id="WP_153860766.1">
    <property type="nucleotide sequence ID" value="NZ_CP045913.1"/>
</dbReference>
<evidence type="ECO:0000256" key="1">
    <source>
        <dbReference type="SAM" id="MobiDB-lite"/>
    </source>
</evidence>
<evidence type="ECO:0000313" key="2">
    <source>
        <dbReference type="EMBL" id="QGH64155.1"/>
    </source>
</evidence>
<evidence type="ECO:0000313" key="3">
    <source>
        <dbReference type="Proteomes" id="UP000381260"/>
    </source>
</evidence>
<reference evidence="2 3" key="1">
    <citation type="submission" date="2019-11" db="EMBL/GenBank/DDBJ databases">
        <title>The Phosphoenolpyruvate Phosphotransferase System Regulates Serratia proteamaculans 336X Biofilm Formation and Wheat Roots colonization.</title>
        <authorList>
            <person name="Liu F."/>
        </authorList>
    </citation>
    <scope>NUCLEOTIDE SEQUENCE [LARGE SCALE GENOMIC DNA]</scope>
    <source>
        <strain evidence="2 3">336X</strain>
    </source>
</reference>
<dbReference type="EMBL" id="CP045913">
    <property type="protein sequence ID" value="QGH64155.1"/>
    <property type="molecule type" value="Genomic_DNA"/>
</dbReference>
<dbReference type="AlphaFoldDB" id="A0A5Q2VJX3"/>
<proteinExistence type="predicted"/>